<reference evidence="3" key="1">
    <citation type="submission" date="2023-07" db="EMBL/GenBank/DDBJ databases">
        <authorList>
            <consortium name="CYATHOMIX"/>
        </authorList>
    </citation>
    <scope>NUCLEOTIDE SEQUENCE</scope>
    <source>
        <strain evidence="3">N/A</strain>
    </source>
</reference>
<organism evidence="3 4">
    <name type="scientific">Cylicocyclus nassatus</name>
    <name type="common">Nematode worm</name>
    <dbReference type="NCBI Taxonomy" id="53992"/>
    <lineage>
        <taxon>Eukaryota</taxon>
        <taxon>Metazoa</taxon>
        <taxon>Ecdysozoa</taxon>
        <taxon>Nematoda</taxon>
        <taxon>Chromadorea</taxon>
        <taxon>Rhabditida</taxon>
        <taxon>Rhabditina</taxon>
        <taxon>Rhabditomorpha</taxon>
        <taxon>Strongyloidea</taxon>
        <taxon>Strongylidae</taxon>
        <taxon>Cylicocyclus</taxon>
    </lineage>
</organism>
<feature type="chain" id="PRO_5041380318" description="SCP domain-containing protein" evidence="1">
    <location>
        <begin position="20"/>
        <end position="400"/>
    </location>
</feature>
<gene>
    <name evidence="3" type="ORF">CYNAS_LOCUS13439</name>
</gene>
<feature type="signal peptide" evidence="1">
    <location>
        <begin position="1"/>
        <end position="19"/>
    </location>
</feature>
<evidence type="ECO:0000313" key="4">
    <source>
        <dbReference type="Proteomes" id="UP001176961"/>
    </source>
</evidence>
<name>A0AA36GZW7_CYLNA</name>
<dbReference type="SUPFAM" id="SSF55797">
    <property type="entry name" value="PR-1-like"/>
    <property type="match status" value="2"/>
</dbReference>
<dbReference type="PANTHER" id="PTHR10334">
    <property type="entry name" value="CYSTEINE-RICH SECRETORY PROTEIN-RELATED"/>
    <property type="match status" value="1"/>
</dbReference>
<dbReference type="InterPro" id="IPR014044">
    <property type="entry name" value="CAP_dom"/>
</dbReference>
<evidence type="ECO:0000259" key="2">
    <source>
        <dbReference type="SMART" id="SM00198"/>
    </source>
</evidence>
<keyword evidence="1" id="KW-0732">Signal</keyword>
<dbReference type="EMBL" id="CATQJL010000305">
    <property type="protein sequence ID" value="CAJ0601456.1"/>
    <property type="molecule type" value="Genomic_DNA"/>
</dbReference>
<proteinExistence type="predicted"/>
<dbReference type="Proteomes" id="UP001176961">
    <property type="component" value="Unassembled WGS sequence"/>
</dbReference>
<protein>
    <recommendedName>
        <fullName evidence="2">SCP domain-containing protein</fullName>
    </recommendedName>
</protein>
<accession>A0AA36GZW7</accession>
<evidence type="ECO:0000256" key="1">
    <source>
        <dbReference type="SAM" id="SignalP"/>
    </source>
</evidence>
<evidence type="ECO:0000313" key="3">
    <source>
        <dbReference type="EMBL" id="CAJ0601456.1"/>
    </source>
</evidence>
<dbReference type="AlphaFoldDB" id="A0AA36GZW7"/>
<feature type="domain" description="SCP" evidence="2">
    <location>
        <begin position="249"/>
        <end position="400"/>
    </location>
</feature>
<keyword evidence="4" id="KW-1185">Reference proteome</keyword>
<sequence length="400" mass="45553">MSGLKYLATLICFILPISAASDEDSEYCKNGGMTVKEVSQILTVINDRRNKLATGSQRNGLKDDYLPPAKNMRKMGYDCMLEHEAKNYLADMCTLDLAEHEPDKGYYFWGSAVAMYEPLSNSLPDELEKVDLIDFSYFIKDQLVKYTKNDGYLINYVNLMRGSASRIGCAIRNCTTEEGDDFYIDLCLTDQSNIQDGDEIYEVRKGDKCECDKPWTCSDDSLCVAPAKFPESFDEEPSTKCSSKEMSDTMRMHMQDTHNYRRSQLALGQISDNKGKPLPAASNMNYLVWDCALEREAHDFLRDCPKEGYKRPDDDSLAQNFYYGTTNEPTFRDMNKKAVTEWWKQVRKVAGPGTSPFTTEHNSTEIKSFTLMGWASSKEMGCSIAKCGDYWIEACRYYPP</sequence>
<dbReference type="InterPro" id="IPR035940">
    <property type="entry name" value="CAP_sf"/>
</dbReference>
<dbReference type="Gene3D" id="3.40.33.10">
    <property type="entry name" value="CAP"/>
    <property type="match status" value="2"/>
</dbReference>
<dbReference type="CDD" id="cd05380">
    <property type="entry name" value="CAP_euk"/>
    <property type="match status" value="2"/>
</dbReference>
<dbReference type="Pfam" id="PF00188">
    <property type="entry name" value="CAP"/>
    <property type="match status" value="2"/>
</dbReference>
<comment type="caution">
    <text evidence="3">The sequence shown here is derived from an EMBL/GenBank/DDBJ whole genome shotgun (WGS) entry which is preliminary data.</text>
</comment>
<dbReference type="InterPro" id="IPR001283">
    <property type="entry name" value="CRISP-related"/>
</dbReference>
<dbReference type="SMART" id="SM00198">
    <property type="entry name" value="SCP"/>
    <property type="match status" value="1"/>
</dbReference>